<evidence type="ECO:0000313" key="2">
    <source>
        <dbReference type="Proteomes" id="UP000516437"/>
    </source>
</evidence>
<proteinExistence type="predicted"/>
<organism evidence="1 2">
    <name type="scientific">Morella rubra</name>
    <name type="common">Chinese bayberry</name>
    <dbReference type="NCBI Taxonomy" id="262757"/>
    <lineage>
        <taxon>Eukaryota</taxon>
        <taxon>Viridiplantae</taxon>
        <taxon>Streptophyta</taxon>
        <taxon>Embryophyta</taxon>
        <taxon>Tracheophyta</taxon>
        <taxon>Spermatophyta</taxon>
        <taxon>Magnoliopsida</taxon>
        <taxon>eudicotyledons</taxon>
        <taxon>Gunneridae</taxon>
        <taxon>Pentapetalae</taxon>
        <taxon>rosids</taxon>
        <taxon>fabids</taxon>
        <taxon>Fagales</taxon>
        <taxon>Myricaceae</taxon>
        <taxon>Morella</taxon>
    </lineage>
</organism>
<reference evidence="1 2" key="1">
    <citation type="journal article" date="2019" name="Plant Biotechnol. J.">
        <title>The red bayberry genome and genetic basis of sex determination.</title>
        <authorList>
            <person name="Jia H.M."/>
            <person name="Jia H.J."/>
            <person name="Cai Q.L."/>
            <person name="Wang Y."/>
            <person name="Zhao H.B."/>
            <person name="Yang W.F."/>
            <person name="Wang G.Y."/>
            <person name="Li Y.H."/>
            <person name="Zhan D.L."/>
            <person name="Shen Y.T."/>
            <person name="Niu Q.F."/>
            <person name="Chang L."/>
            <person name="Qiu J."/>
            <person name="Zhao L."/>
            <person name="Xie H.B."/>
            <person name="Fu W.Y."/>
            <person name="Jin J."/>
            <person name="Li X.W."/>
            <person name="Jiao Y."/>
            <person name="Zhou C.C."/>
            <person name="Tu T."/>
            <person name="Chai C.Y."/>
            <person name="Gao J.L."/>
            <person name="Fan L.J."/>
            <person name="van de Weg E."/>
            <person name="Wang J.Y."/>
            <person name="Gao Z.S."/>
        </authorList>
    </citation>
    <scope>NUCLEOTIDE SEQUENCE [LARGE SCALE GENOMIC DNA]</scope>
    <source>
        <tissue evidence="1">Leaves</tissue>
    </source>
</reference>
<comment type="caution">
    <text evidence="1">The sequence shown here is derived from an EMBL/GenBank/DDBJ whole genome shotgun (WGS) entry which is preliminary data.</text>
</comment>
<protein>
    <submittedName>
        <fullName evidence="1">Uncharacterized protein</fullName>
    </submittedName>
</protein>
<evidence type="ECO:0000313" key="1">
    <source>
        <dbReference type="EMBL" id="KAB1212333.1"/>
    </source>
</evidence>
<dbReference type="EMBL" id="RXIC02000023">
    <property type="protein sequence ID" value="KAB1212333.1"/>
    <property type="molecule type" value="Genomic_DNA"/>
</dbReference>
<dbReference type="AlphaFoldDB" id="A0A6A1VI24"/>
<name>A0A6A1VI24_9ROSI</name>
<keyword evidence="2" id="KW-1185">Reference proteome</keyword>
<dbReference type="Proteomes" id="UP000516437">
    <property type="component" value="Chromosome 5"/>
</dbReference>
<sequence>MENSKSRSSLYVFSTLQIEVKITSSATLSYSLLLTQFLHSVGCMDSPDKEMKAPIGHIYQTTLSRSEVDAWMANLKGMVETAISPTHQFCVDLGTHVSSMKTQMTGLQPCLTTTPSTLRCSWNALGKVSPRSEHLLSNQLGRQYGSGAEAEYAEDSRANAYVVQGSTYLLDYFGD</sequence>
<gene>
    <name evidence="1" type="ORF">CJ030_MR5G025101</name>
</gene>
<accession>A0A6A1VI24</accession>